<proteinExistence type="predicted"/>
<reference evidence="1 2" key="1">
    <citation type="submission" date="2017-05" db="EMBL/GenBank/DDBJ databases">
        <title>Acinetobacter populi ANC 5415 (= PBJ7), whole genome shotgun sequencing project.</title>
        <authorList>
            <person name="Nemec A."/>
            <person name="Radolfova-Krizova L."/>
        </authorList>
    </citation>
    <scope>NUCLEOTIDE SEQUENCE [LARGE SCALE GENOMIC DNA]</scope>
    <source>
        <strain evidence="1 2">PBJ7</strain>
    </source>
</reference>
<comment type="caution">
    <text evidence="1">The sequence shown here is derived from an EMBL/GenBank/DDBJ whole genome shotgun (WGS) entry which is preliminary data.</text>
</comment>
<dbReference type="RefSeq" id="WP_087618930.1">
    <property type="nucleotide sequence ID" value="NZ_NEXX01000001.1"/>
</dbReference>
<accession>A0A1Z9Z1G9</accession>
<protein>
    <recommendedName>
        <fullName evidence="3">Lipoprotein</fullName>
    </recommendedName>
</protein>
<evidence type="ECO:0008006" key="3">
    <source>
        <dbReference type="Google" id="ProtNLM"/>
    </source>
</evidence>
<evidence type="ECO:0000313" key="2">
    <source>
        <dbReference type="Proteomes" id="UP000196536"/>
    </source>
</evidence>
<organism evidence="1 2">
    <name type="scientific">Acinetobacter populi</name>
    <dbReference type="NCBI Taxonomy" id="1582270"/>
    <lineage>
        <taxon>Bacteria</taxon>
        <taxon>Pseudomonadati</taxon>
        <taxon>Pseudomonadota</taxon>
        <taxon>Gammaproteobacteria</taxon>
        <taxon>Moraxellales</taxon>
        <taxon>Moraxellaceae</taxon>
        <taxon>Acinetobacter</taxon>
    </lineage>
</organism>
<evidence type="ECO:0000313" key="1">
    <source>
        <dbReference type="EMBL" id="OUY08289.1"/>
    </source>
</evidence>
<gene>
    <name evidence="1" type="ORF">CAP51_01315</name>
</gene>
<name>A0A1Z9Z1G9_9GAMM</name>
<sequence length="166" mass="19694">MKKKYLFLLLLPFILIACKNDWKAKLGWGCFMEGKLCYKSLSYSNSIEQWLVLNSKNKEYIIQIKDNRYNTVLSCEAIDNETTVCSTQQLIIPLDQYNKQCEGRMDFMKYPKDYWKLKYYMINYKKELKPPYIVNEISQNKLISLGLNTWMKKQSINVKHELICGG</sequence>
<keyword evidence="2" id="KW-1185">Reference proteome</keyword>
<dbReference type="EMBL" id="NEXX01000001">
    <property type="protein sequence ID" value="OUY08289.1"/>
    <property type="molecule type" value="Genomic_DNA"/>
</dbReference>
<dbReference type="PROSITE" id="PS51257">
    <property type="entry name" value="PROKAR_LIPOPROTEIN"/>
    <property type="match status" value="1"/>
</dbReference>
<dbReference type="Proteomes" id="UP000196536">
    <property type="component" value="Unassembled WGS sequence"/>
</dbReference>
<dbReference type="AlphaFoldDB" id="A0A1Z9Z1G9"/>
<dbReference type="OrthoDB" id="6693483at2"/>